<feature type="compositionally biased region" description="Low complexity" evidence="2">
    <location>
        <begin position="907"/>
        <end position="916"/>
    </location>
</feature>
<feature type="compositionally biased region" description="Low complexity" evidence="2">
    <location>
        <begin position="575"/>
        <end position="585"/>
    </location>
</feature>
<feature type="compositionally biased region" description="Low complexity" evidence="2">
    <location>
        <begin position="1555"/>
        <end position="1564"/>
    </location>
</feature>
<feature type="compositionally biased region" description="Low complexity" evidence="2">
    <location>
        <begin position="159"/>
        <end position="187"/>
    </location>
</feature>
<protein>
    <submittedName>
        <fullName evidence="3">Uncharacterized protein</fullName>
    </submittedName>
</protein>
<dbReference type="EMBL" id="BQFW01000011">
    <property type="protein sequence ID" value="GJJ75621.1"/>
    <property type="molecule type" value="Genomic_DNA"/>
</dbReference>
<evidence type="ECO:0000256" key="1">
    <source>
        <dbReference type="SAM" id="Coils"/>
    </source>
</evidence>
<evidence type="ECO:0000256" key="2">
    <source>
        <dbReference type="SAM" id="MobiDB-lite"/>
    </source>
</evidence>
<proteinExistence type="predicted"/>
<organism evidence="3 4">
    <name type="scientific">Entomortierella parvispora</name>
    <dbReference type="NCBI Taxonomy" id="205924"/>
    <lineage>
        <taxon>Eukaryota</taxon>
        <taxon>Fungi</taxon>
        <taxon>Fungi incertae sedis</taxon>
        <taxon>Mucoromycota</taxon>
        <taxon>Mortierellomycotina</taxon>
        <taxon>Mortierellomycetes</taxon>
        <taxon>Mortierellales</taxon>
        <taxon>Mortierellaceae</taxon>
        <taxon>Entomortierella</taxon>
    </lineage>
</organism>
<feature type="compositionally biased region" description="Polar residues" evidence="2">
    <location>
        <begin position="688"/>
        <end position="701"/>
    </location>
</feature>
<feature type="compositionally biased region" description="Polar residues" evidence="2">
    <location>
        <begin position="612"/>
        <end position="625"/>
    </location>
</feature>
<feature type="region of interest" description="Disordered" evidence="2">
    <location>
        <begin position="281"/>
        <end position="431"/>
    </location>
</feature>
<feature type="compositionally biased region" description="Polar residues" evidence="2">
    <location>
        <begin position="105"/>
        <end position="120"/>
    </location>
</feature>
<feature type="region of interest" description="Disordered" evidence="2">
    <location>
        <begin position="1525"/>
        <end position="1607"/>
    </location>
</feature>
<reference evidence="3" key="1">
    <citation type="submission" date="2021-11" db="EMBL/GenBank/DDBJ databases">
        <authorList>
            <person name="Herlambang A."/>
            <person name="Guo Y."/>
            <person name="Takashima Y."/>
            <person name="Nishizawa T."/>
        </authorList>
    </citation>
    <scope>NUCLEOTIDE SEQUENCE</scope>
    <source>
        <strain evidence="3">E1425</strain>
    </source>
</reference>
<feature type="compositionally biased region" description="Polar residues" evidence="2">
    <location>
        <begin position="507"/>
        <end position="517"/>
    </location>
</feature>
<comment type="caution">
    <text evidence="3">The sequence shown here is derived from an EMBL/GenBank/DDBJ whole genome shotgun (WGS) entry which is preliminary data.</text>
</comment>
<feature type="compositionally biased region" description="Polar residues" evidence="2">
    <location>
        <begin position="461"/>
        <end position="470"/>
    </location>
</feature>
<feature type="compositionally biased region" description="Pro residues" evidence="2">
    <location>
        <begin position="756"/>
        <end position="773"/>
    </location>
</feature>
<feature type="region of interest" description="Disordered" evidence="2">
    <location>
        <begin position="543"/>
        <end position="789"/>
    </location>
</feature>
<feature type="compositionally biased region" description="Polar residues" evidence="2">
    <location>
        <begin position="193"/>
        <end position="238"/>
    </location>
</feature>
<feature type="region of interest" description="Disordered" evidence="2">
    <location>
        <begin position="1455"/>
        <end position="1482"/>
    </location>
</feature>
<feature type="compositionally biased region" description="Polar residues" evidence="2">
    <location>
        <begin position="547"/>
        <end position="567"/>
    </location>
</feature>
<feature type="compositionally biased region" description="Low complexity" evidence="2">
    <location>
        <begin position="729"/>
        <end position="748"/>
    </location>
</feature>
<feature type="compositionally biased region" description="Basic and acidic residues" evidence="2">
    <location>
        <begin position="27"/>
        <end position="40"/>
    </location>
</feature>
<feature type="region of interest" description="Disordered" evidence="2">
    <location>
        <begin position="105"/>
        <end position="250"/>
    </location>
</feature>
<feature type="compositionally biased region" description="Basic residues" evidence="2">
    <location>
        <begin position="1526"/>
        <end position="1538"/>
    </location>
</feature>
<evidence type="ECO:0000313" key="4">
    <source>
        <dbReference type="Proteomes" id="UP000827284"/>
    </source>
</evidence>
<feature type="region of interest" description="Disordered" evidence="2">
    <location>
        <begin position="897"/>
        <end position="916"/>
    </location>
</feature>
<feature type="compositionally biased region" description="Low complexity" evidence="2">
    <location>
        <begin position="239"/>
        <end position="250"/>
    </location>
</feature>
<evidence type="ECO:0000313" key="3">
    <source>
        <dbReference type="EMBL" id="GJJ75621.1"/>
    </source>
</evidence>
<feature type="compositionally biased region" description="Low complexity" evidence="2">
    <location>
        <begin position="52"/>
        <end position="63"/>
    </location>
</feature>
<feature type="region of interest" description="Disordered" evidence="2">
    <location>
        <begin position="447"/>
        <end position="517"/>
    </location>
</feature>
<keyword evidence="4" id="KW-1185">Reference proteome</keyword>
<feature type="coiled-coil region" evidence="1">
    <location>
        <begin position="824"/>
        <end position="886"/>
    </location>
</feature>
<keyword evidence="1" id="KW-0175">Coiled coil</keyword>
<gene>
    <name evidence="3" type="ORF">EMPS_07979</name>
</gene>
<feature type="compositionally biased region" description="Basic and acidic residues" evidence="2">
    <location>
        <begin position="1539"/>
        <end position="1552"/>
    </location>
</feature>
<feature type="compositionally biased region" description="Polar residues" evidence="2">
    <location>
        <begin position="657"/>
        <end position="670"/>
    </location>
</feature>
<feature type="compositionally biased region" description="Basic and acidic residues" evidence="2">
    <location>
        <begin position="322"/>
        <end position="331"/>
    </location>
</feature>
<feature type="compositionally biased region" description="Basic and acidic residues" evidence="2">
    <location>
        <begin position="377"/>
        <end position="401"/>
    </location>
</feature>
<sequence length="1607" mass="182322">MSRYPFPSHQQQLPPPHERPFSPQHYQEGHSRHDSADWTHPRSNLMKQTTDSVSSFQSWTSSSADAPLHSNTSSYSQHPHPHHQQQQLQHQTSYGSLHNQFQGFQAQRQSPMMQPHQQTPPRGHSLSSNSGTGVGVGVGSSGGSTAPIHASFTGGRYRSNSNNSNVSANNNAPLYHQNHIHQQQHQQYGRSPPQHSYAQSNSSVLHSNFDHYNQTDSHQSFSSQHSAYSQQESFPNPSQQLQQHYSQQLQQLQQHQLQEQLQKQQQQQDQDERSVLQPAPADLASKSGHDSTGIKQQTFAPAQSPPHHFEQQQAPPPLLDSLNERRNESPRSSHRAQRRREPVQDEAPLPSLDDYEAMLQEMTSPNMGPRGRRGATRRPEREPRAERTDRSRPTKKQDESKQQQQQQQRQEPHQAPLQVSSQDLLDDEEERAIQAEADRLFAEKRLKRRSSLPSKLKESPNLFSNLQRRNSGNDRVLPKSGAESPKLRTLVEYTTMSDALSVPSPEQPQDQVQKQVSLQDYAHLPALQPKRFSWEDESVQPRIDLLPSSSQALESPVSSAQRKSSWQDLEEETGSQDQSEQQQQQQHEEQNSQSRTSQQYLGPKPPAKSKLRLSQTLSQPDTSEIITLIPIQDDDQDQKETGNVASSVRDDPIAPERSQTPAPRSRSVTPVGNIKPPSGPAPPGANIVATSPLVSRKNPANATGKRSGGHKSSHSSSSTSSRDLLQPFAQGSARPRAGSAASISSMGSFTFDRMTTPPPPSSPLPSLPPPSPPLSHRNISEESDLAFPAPQLVLDSHHRAHAMTLPTPSSSLPMSPELSHVGDMRRESTQMAQLKKRISHLERELANTEIALSSRIRDESELRSQLNDLSVERNSLELKLAEAASALAETQIAQASFSKGLDPSETSQSLDRSSLDRQSLQMLHDQELKDAVRQIQDEKEVLFEALMERQDRSRTEMVTQLEQLQKQMEAKELELEQVRQERDHHQEQGQIQSARHTEKIHGVQQAMEEEVLRLTALHRSLEHELSSTKDQAQRLERAALEKEQAFQAEEDRLRDEYASKVELLTVQSQDLEEKVRKAEQSAAELEGLVQTLREEQKLQEERFEQLQAELQASREKSEQEEVQYRILQDTVQRLSAKVSALESEHEAEVQRMQQEHEDVLDTRVSALQSEHATGVRRIQQEHGDVLETKISTLESEHATEVQRIQQEHGDDLETKLSTLEDEHATVVQRMQQEHEGALEIMVSALQSEHATDVQKMQQDHEVALETTLLDLENEHAAKFQKMQEEHKDILQSKIAAVESEHASEIQRMQREHADVLERTVQDHADHLSDLTERHRFEKEAELLHHSDRLEDAFAAERRELDARERVLRDRIEDQSDRHDQLEEELFQMQRRLEASEQEKAILERTNRSLERHVSMQHLQEQENVFKIENLEQEVTRLNAILAGLNLAAAAATAKKAADDEEKESREGDEGQEVSSPAALFEEQRQRWVEQADLMARRAARAEEEARKVMEMNLELKVALDLAKSNNHPHHQTHSRNHSISHDSTRESSKRDSQPYSSRYSYSSSIEGRNDDESSRPSTPTLHMQFQQQQDVKEDGADTRLLSPPLSV</sequence>
<accession>A0A9P3HF58</accession>
<dbReference type="Proteomes" id="UP000827284">
    <property type="component" value="Unassembled WGS sequence"/>
</dbReference>
<feature type="compositionally biased region" description="Gly residues" evidence="2">
    <location>
        <begin position="132"/>
        <end position="142"/>
    </location>
</feature>
<dbReference type="OrthoDB" id="2421036at2759"/>
<feature type="coiled-coil region" evidence="1">
    <location>
        <begin position="947"/>
        <end position="1162"/>
    </location>
</feature>
<feature type="compositionally biased region" description="Polar residues" evidence="2">
    <location>
        <begin position="1575"/>
        <end position="1589"/>
    </location>
</feature>
<name>A0A9P3HF58_9FUNG</name>
<feature type="compositionally biased region" description="Polar residues" evidence="2">
    <location>
        <begin position="41"/>
        <end position="51"/>
    </location>
</feature>
<feature type="coiled-coil region" evidence="1">
    <location>
        <begin position="1364"/>
        <end position="1447"/>
    </location>
</feature>
<feature type="region of interest" description="Disordered" evidence="2">
    <location>
        <begin position="1"/>
        <end position="92"/>
    </location>
</feature>
<reference evidence="3" key="2">
    <citation type="journal article" date="2022" name="Microbiol. Resour. Announc.">
        <title>Whole-Genome Sequence of Entomortierella parvispora E1425, a Mucoromycotan Fungus Associated with Burkholderiaceae-Related Endosymbiotic Bacteria.</title>
        <authorList>
            <person name="Herlambang A."/>
            <person name="Guo Y."/>
            <person name="Takashima Y."/>
            <person name="Narisawa K."/>
            <person name="Ohta H."/>
            <person name="Nishizawa T."/>
        </authorList>
    </citation>
    <scope>NUCLEOTIDE SEQUENCE</scope>
    <source>
        <strain evidence="3">E1425</strain>
    </source>
</reference>